<proteinExistence type="predicted"/>
<dbReference type="HOGENOM" id="CLU_587847_0_0_12"/>
<feature type="compositionally biased region" description="Polar residues" evidence="1">
    <location>
        <begin position="1"/>
        <end position="12"/>
    </location>
</feature>
<dbReference type="RefSeq" id="WP_016518252.1">
    <property type="nucleotide sequence ID" value="NZ_KE332512.1"/>
</dbReference>
<keyword evidence="2" id="KW-0472">Membrane</keyword>
<dbReference type="Proteomes" id="UP000014605">
    <property type="component" value="Unassembled WGS sequence"/>
</dbReference>
<dbReference type="InterPro" id="IPR036514">
    <property type="entry name" value="SGNH_hydro_sf"/>
</dbReference>
<dbReference type="Pfam" id="PF04311">
    <property type="entry name" value="DUF459"/>
    <property type="match status" value="1"/>
</dbReference>
<dbReference type="AlphaFoldDB" id="S3LCN7"/>
<dbReference type="InterPro" id="IPR007407">
    <property type="entry name" value="DUF459"/>
</dbReference>
<evidence type="ECO:0008006" key="5">
    <source>
        <dbReference type="Google" id="ProtNLM"/>
    </source>
</evidence>
<accession>S3LCN7</accession>
<feature type="region of interest" description="Disordered" evidence="1">
    <location>
        <begin position="1"/>
        <end position="39"/>
    </location>
</feature>
<dbReference type="SUPFAM" id="SSF52266">
    <property type="entry name" value="SGNH hydrolase"/>
    <property type="match status" value="1"/>
</dbReference>
<dbReference type="Gene3D" id="3.40.50.1110">
    <property type="entry name" value="SGNH hydrolase"/>
    <property type="match status" value="1"/>
</dbReference>
<keyword evidence="4" id="KW-1185">Reference proteome</keyword>
<gene>
    <name evidence="3" type="ORF">HMPREF1222_00732</name>
</gene>
<keyword evidence="2" id="KW-0812">Transmembrane</keyword>
<sequence length="410" mass="45735">MIENNKQGEPTEQAQHTQQEQHRQQGQHDKNANGGQERNGRYSPNQCLFFAAAALLVLIPFLGQRLAHPVQGIKSASLKNIYTALTAPAVSVTEASPTAAVIPVLRNAFIRTAGLQNRGEWDTFFYRQGVYDSDVAAYYAVTGEQGYAESMPGFSDNLNGGGLSAELFGHISKETLRDVALPVVHSAQTPLRLFFFGDSQMRSIAAGMTRALGSDTSIVMQELSVPSSGFLRSDYYNWPQKLEALLTAQKDGERFDAAVLFLGMNDYQDMWTTDGIILTAGTPEWEEVYRKMVKAHLDIVLASVPRLYWLGLPVVRNAAYNEKIQYLNAVHASIAEEYDSKKLIKISLKSFVEQYGTGYIGAIRPEGKAWIPLMQSDGIHYTIEGGEYLMKEFILRLHRDYVFETPTFSH</sequence>
<keyword evidence="2" id="KW-1133">Transmembrane helix</keyword>
<organism evidence="3 4">
    <name type="scientific">Treponema vincentii F0403</name>
    <dbReference type="NCBI Taxonomy" id="1125702"/>
    <lineage>
        <taxon>Bacteria</taxon>
        <taxon>Pseudomonadati</taxon>
        <taxon>Spirochaetota</taxon>
        <taxon>Spirochaetia</taxon>
        <taxon>Spirochaetales</taxon>
        <taxon>Treponemataceae</taxon>
        <taxon>Treponema</taxon>
    </lineage>
</organism>
<evidence type="ECO:0000313" key="4">
    <source>
        <dbReference type="Proteomes" id="UP000014605"/>
    </source>
</evidence>
<feature type="compositionally biased region" description="Basic and acidic residues" evidence="1">
    <location>
        <begin position="19"/>
        <end position="31"/>
    </location>
</feature>
<evidence type="ECO:0000256" key="2">
    <source>
        <dbReference type="SAM" id="Phobius"/>
    </source>
</evidence>
<dbReference type="PATRIC" id="fig|1125702.3.peg.767"/>
<evidence type="ECO:0000256" key="1">
    <source>
        <dbReference type="SAM" id="MobiDB-lite"/>
    </source>
</evidence>
<protein>
    <recommendedName>
        <fullName evidence="5">SGNH hydrolase-type esterase domain-containing protein</fullName>
    </recommendedName>
</protein>
<dbReference type="EMBL" id="ATFC01000003">
    <property type="protein sequence ID" value="EPF47455.1"/>
    <property type="molecule type" value="Genomic_DNA"/>
</dbReference>
<name>S3LCN7_9SPIR</name>
<dbReference type="GeneID" id="301460920"/>
<evidence type="ECO:0000313" key="3">
    <source>
        <dbReference type="EMBL" id="EPF47455.1"/>
    </source>
</evidence>
<feature type="transmembrane region" description="Helical" evidence="2">
    <location>
        <begin position="47"/>
        <end position="67"/>
    </location>
</feature>
<reference evidence="3 4" key="1">
    <citation type="submission" date="2013-04" db="EMBL/GenBank/DDBJ databases">
        <title>The Genome Sequence of Treponema vincentii F0403.</title>
        <authorList>
            <consortium name="The Broad Institute Genomics Platform"/>
            <person name="Earl A."/>
            <person name="Ward D."/>
            <person name="Feldgarden M."/>
            <person name="Gevers D."/>
            <person name="Leonetti C."/>
            <person name="Izard J."/>
            <person name="Walker B."/>
            <person name="Young S."/>
            <person name="Zeng Q."/>
            <person name="Gargeya S."/>
            <person name="Fitzgerald M."/>
            <person name="Haas B."/>
            <person name="Abouelleil A."/>
            <person name="Allen A.W."/>
            <person name="Alvarado L."/>
            <person name="Arachchi H.M."/>
            <person name="Berlin A.M."/>
            <person name="Chapman S.B."/>
            <person name="Gainer-Dewar J."/>
            <person name="Goldberg J."/>
            <person name="Griggs A."/>
            <person name="Gujja S."/>
            <person name="Hansen M."/>
            <person name="Howarth C."/>
            <person name="Imamovic A."/>
            <person name="Ireland A."/>
            <person name="Larimer J."/>
            <person name="McCowan C."/>
            <person name="Murphy C."/>
            <person name="Pearson M."/>
            <person name="Poon T.W."/>
            <person name="Priest M."/>
            <person name="Roberts A."/>
            <person name="Saif S."/>
            <person name="Shea T."/>
            <person name="Sisk P."/>
            <person name="Sykes S."/>
            <person name="Wortman J."/>
            <person name="Nusbaum C."/>
            <person name="Birren B."/>
        </authorList>
    </citation>
    <scope>NUCLEOTIDE SEQUENCE [LARGE SCALE GENOMIC DNA]</scope>
    <source>
        <strain evidence="3 4">F0403</strain>
    </source>
</reference>
<comment type="caution">
    <text evidence="3">The sequence shown here is derived from an EMBL/GenBank/DDBJ whole genome shotgun (WGS) entry which is preliminary data.</text>
</comment>
<dbReference type="GO" id="GO:0016788">
    <property type="term" value="F:hydrolase activity, acting on ester bonds"/>
    <property type="evidence" value="ECO:0007669"/>
    <property type="project" value="UniProtKB-ARBA"/>
</dbReference>